<dbReference type="RefSeq" id="WP_108633171.1">
    <property type="nucleotide sequence ID" value="NZ_QCXX01000002.1"/>
</dbReference>
<organism evidence="1 2">
    <name type="scientific">Sphingobacterium athyrii</name>
    <dbReference type="NCBI Taxonomy" id="2152717"/>
    <lineage>
        <taxon>Bacteria</taxon>
        <taxon>Pseudomonadati</taxon>
        <taxon>Bacteroidota</taxon>
        <taxon>Sphingobacteriia</taxon>
        <taxon>Sphingobacteriales</taxon>
        <taxon>Sphingobacteriaceae</taxon>
        <taxon>Sphingobacterium</taxon>
    </lineage>
</organism>
<gene>
    <name evidence="1" type="ORF">DCO56_07680</name>
</gene>
<name>A0A363NVJ4_9SPHI</name>
<evidence type="ECO:0000313" key="1">
    <source>
        <dbReference type="EMBL" id="PUV24835.1"/>
    </source>
</evidence>
<protein>
    <submittedName>
        <fullName evidence="1">Uncharacterized protein</fullName>
    </submittedName>
</protein>
<proteinExistence type="predicted"/>
<dbReference type="Proteomes" id="UP000250831">
    <property type="component" value="Unassembled WGS sequence"/>
</dbReference>
<evidence type="ECO:0000313" key="2">
    <source>
        <dbReference type="Proteomes" id="UP000250831"/>
    </source>
</evidence>
<reference evidence="1 2" key="1">
    <citation type="submission" date="2018-04" db="EMBL/GenBank/DDBJ databases">
        <title>Sphingobacterium sp. M46 Genome.</title>
        <authorList>
            <person name="Cheng J."/>
            <person name="Li Y."/>
        </authorList>
    </citation>
    <scope>NUCLEOTIDE SEQUENCE [LARGE SCALE GENOMIC DNA]</scope>
    <source>
        <strain evidence="1 2">M46</strain>
    </source>
</reference>
<sequence>MFLSILLLLACDPVRTIQIEAKKKDIHILVYLKSTDSKHVGISSKTNPIDVSLHTNPQFRQHFSIGKWDGTSIKYLLVDQIDSIVMLNRQQKQAYTTPISIQQYLISKRKTFSKHVIQIK</sequence>
<dbReference type="EMBL" id="QCXX01000002">
    <property type="protein sequence ID" value="PUV24835.1"/>
    <property type="molecule type" value="Genomic_DNA"/>
</dbReference>
<keyword evidence="2" id="KW-1185">Reference proteome</keyword>
<dbReference type="AlphaFoldDB" id="A0A363NVJ4"/>
<accession>A0A363NVJ4</accession>
<comment type="caution">
    <text evidence="1">The sequence shown here is derived from an EMBL/GenBank/DDBJ whole genome shotgun (WGS) entry which is preliminary data.</text>
</comment>